<comment type="caution">
    <text evidence="1">The sequence shown here is derived from an EMBL/GenBank/DDBJ whole genome shotgun (WGS) entry which is preliminary data.</text>
</comment>
<feature type="non-terminal residue" evidence="1">
    <location>
        <position position="145"/>
    </location>
</feature>
<sequence>MDNSLMKLVIPEGITSWQVGEFFKPLPEEATEEVASHEKKPRLLISLQAVFAKLYWRISFLVKVSKTHLIFFFFFEFIPKLLELKLHSKKLMIHPFINQLFRLIQILQPYFAPNYFTKFLLKKILHNVAVQSIGARDDNGAGWME</sequence>
<organism evidence="1 2">
    <name type="scientific">Solanum commersonii</name>
    <name type="common">Commerson's wild potato</name>
    <name type="synonym">Commerson's nightshade</name>
    <dbReference type="NCBI Taxonomy" id="4109"/>
    <lineage>
        <taxon>Eukaryota</taxon>
        <taxon>Viridiplantae</taxon>
        <taxon>Streptophyta</taxon>
        <taxon>Embryophyta</taxon>
        <taxon>Tracheophyta</taxon>
        <taxon>Spermatophyta</taxon>
        <taxon>Magnoliopsida</taxon>
        <taxon>eudicotyledons</taxon>
        <taxon>Gunneridae</taxon>
        <taxon>Pentapetalae</taxon>
        <taxon>asterids</taxon>
        <taxon>lamiids</taxon>
        <taxon>Solanales</taxon>
        <taxon>Solanaceae</taxon>
        <taxon>Solanoideae</taxon>
        <taxon>Solaneae</taxon>
        <taxon>Solanum</taxon>
    </lineage>
</organism>
<gene>
    <name evidence="1" type="ORF">H5410_047179</name>
</gene>
<name>A0A9J5XEB9_SOLCO</name>
<protein>
    <submittedName>
        <fullName evidence="1">Uncharacterized protein</fullName>
    </submittedName>
</protein>
<keyword evidence="2" id="KW-1185">Reference proteome</keyword>
<dbReference type="Proteomes" id="UP000824120">
    <property type="component" value="Chromosome 9"/>
</dbReference>
<accession>A0A9J5XEB9</accession>
<proteinExistence type="predicted"/>
<dbReference type="EMBL" id="JACXVP010000009">
    <property type="protein sequence ID" value="KAG5586745.1"/>
    <property type="molecule type" value="Genomic_DNA"/>
</dbReference>
<evidence type="ECO:0000313" key="2">
    <source>
        <dbReference type="Proteomes" id="UP000824120"/>
    </source>
</evidence>
<reference evidence="1 2" key="1">
    <citation type="submission" date="2020-09" db="EMBL/GenBank/DDBJ databases">
        <title>De no assembly of potato wild relative species, Solanum commersonii.</title>
        <authorList>
            <person name="Cho K."/>
        </authorList>
    </citation>
    <scope>NUCLEOTIDE SEQUENCE [LARGE SCALE GENOMIC DNA]</scope>
    <source>
        <strain evidence="1">LZ3.2</strain>
        <tissue evidence="1">Leaf</tissue>
    </source>
</reference>
<dbReference type="AlphaFoldDB" id="A0A9J5XEB9"/>
<evidence type="ECO:0000313" key="1">
    <source>
        <dbReference type="EMBL" id="KAG5586745.1"/>
    </source>
</evidence>